<dbReference type="CDD" id="cd13123">
    <property type="entry name" value="MATE_MurJ_like"/>
    <property type="match status" value="1"/>
</dbReference>
<keyword evidence="10 11" id="KW-0813">Transport</keyword>
<reference evidence="13" key="1">
    <citation type="journal article" date="2019" name="Int. J. Syst. Evol. Microbiol.">
        <title>The Global Catalogue of Microorganisms (GCM) 10K type strain sequencing project: providing services to taxonomists for standard genome sequencing and annotation.</title>
        <authorList>
            <consortium name="The Broad Institute Genomics Platform"/>
            <consortium name="The Broad Institute Genome Sequencing Center for Infectious Disease"/>
            <person name="Wu L."/>
            <person name="Ma J."/>
        </authorList>
    </citation>
    <scope>NUCLEOTIDE SEQUENCE [LARGE SCALE GENOMIC DNA]</scope>
    <source>
        <strain evidence="13">JCM 18015</strain>
    </source>
</reference>
<evidence type="ECO:0000256" key="8">
    <source>
        <dbReference type="ARBA" id="ARBA00060041"/>
    </source>
</evidence>
<gene>
    <name evidence="10 12" type="primary">murJ</name>
    <name evidence="12" type="ORF">GCM10023209_01240</name>
</gene>
<dbReference type="EMBL" id="BAABHW010000001">
    <property type="protein sequence ID" value="GAA5064582.1"/>
    <property type="molecule type" value="Genomic_DNA"/>
</dbReference>
<feature type="transmembrane region" description="Helical" evidence="10">
    <location>
        <begin position="434"/>
        <end position="451"/>
    </location>
</feature>
<feature type="transmembrane region" description="Helical" evidence="10">
    <location>
        <begin position="336"/>
        <end position="359"/>
    </location>
</feature>
<dbReference type="PIRSF" id="PIRSF002869">
    <property type="entry name" value="MviN"/>
    <property type="match status" value="1"/>
</dbReference>
<keyword evidence="10" id="KW-0997">Cell inner membrane</keyword>
<feature type="transmembrane region" description="Helical" evidence="10">
    <location>
        <begin position="161"/>
        <end position="181"/>
    </location>
</feature>
<feature type="transmembrane region" description="Helical" evidence="10">
    <location>
        <begin position="7"/>
        <end position="27"/>
    </location>
</feature>
<evidence type="ECO:0000256" key="7">
    <source>
        <dbReference type="ARBA" id="ARBA00023136"/>
    </source>
</evidence>
<evidence type="ECO:0000313" key="12">
    <source>
        <dbReference type="EMBL" id="GAA5064582.1"/>
    </source>
</evidence>
<proteinExistence type="inferred from homology"/>
<evidence type="ECO:0000256" key="10">
    <source>
        <dbReference type="HAMAP-Rule" id="MF_02078"/>
    </source>
</evidence>
<evidence type="ECO:0000256" key="9">
    <source>
        <dbReference type="ARBA" id="ARBA00061532"/>
    </source>
</evidence>
<comment type="subcellular location">
    <subcellularLocation>
        <location evidence="10">Cell inner membrane</location>
        <topology evidence="10">Multi-pass membrane protein</topology>
    </subcellularLocation>
    <subcellularLocation>
        <location evidence="1">Cell membrane</location>
        <topology evidence="1">Multi-pass membrane protein</topology>
    </subcellularLocation>
</comment>
<dbReference type="PANTHER" id="PTHR47019">
    <property type="entry name" value="LIPID II FLIPPASE MURJ"/>
    <property type="match status" value="1"/>
</dbReference>
<evidence type="ECO:0000313" key="13">
    <source>
        <dbReference type="Proteomes" id="UP001499910"/>
    </source>
</evidence>
<dbReference type="HAMAP" id="MF_02078">
    <property type="entry name" value="MurJ_MviN"/>
    <property type="match status" value="1"/>
</dbReference>
<keyword evidence="2 10" id="KW-1003">Cell membrane</keyword>
<evidence type="ECO:0000256" key="2">
    <source>
        <dbReference type="ARBA" id="ARBA00022475"/>
    </source>
</evidence>
<evidence type="ECO:0000256" key="3">
    <source>
        <dbReference type="ARBA" id="ARBA00022692"/>
    </source>
</evidence>
<feature type="transmembrane region" description="Helical" evidence="10">
    <location>
        <begin position="409"/>
        <end position="428"/>
    </location>
</feature>
<name>A0ABP9KVA1_9RHOB</name>
<evidence type="ECO:0000256" key="11">
    <source>
        <dbReference type="PIRNR" id="PIRNR002869"/>
    </source>
</evidence>
<feature type="transmembrane region" description="Helical" evidence="10">
    <location>
        <begin position="501"/>
        <end position="528"/>
    </location>
</feature>
<keyword evidence="10 11" id="KW-0961">Cell wall biogenesis/degradation</keyword>
<comment type="caution">
    <text evidence="12">The sequence shown here is derived from an EMBL/GenBank/DDBJ whole genome shotgun (WGS) entry which is preliminary data.</text>
</comment>
<sequence length="537" mass="57040">MSPGPRPIRLIAGFITVGGWTLGSRVLGFVRDILIAAFMGVGPVSEAFFVAFALPNLFRRFFAEGAFNTAFVPMFSKKLEGEEDPKRFARDAFSLLATVLIALTLIAQVAMPWFVLGMASGFAGDVRFDLAVDFGRIAFGYIIFISLAALLSGLLNSTGRFAAAAAAPILLNVILIGLLLATDQGWLSGVTVDVEGAGQDAELIGLNYGTVLVWGILFAGVAQMALVWVAAARAGYRLLPHWPRLTPDMKKLAVIMLPAMLAGGVVQINLLVGRQVASFSAEGAISWLSFADRLYQLPLGVVAIAIGIVLLPDLSRRLRAGDAEGGRHALSRAGEICLALTVPAAVALVVVPVPLVSVLFERGAFEADDTAATALALAAYGLGLPAFVLQKVLQPLYFAREDTRTPFRYALVAMVVNAVAAVGLAMVIGFVGAALGTTLAAWAMVWLLLRGKNGMGDVARFDDRFRARMPRIVVASLLMGVALWIAALVLGPLLGTPGWRYIGLAILVIGGVVIYFAIGQWLGAFRLAEFRTALRRS</sequence>
<feature type="transmembrane region" description="Helical" evidence="10">
    <location>
        <begin position="252"/>
        <end position="274"/>
    </location>
</feature>
<feature type="transmembrane region" description="Helical" evidence="10">
    <location>
        <begin position="211"/>
        <end position="231"/>
    </location>
</feature>
<feature type="transmembrane region" description="Helical" evidence="10">
    <location>
        <begin position="92"/>
        <end position="114"/>
    </location>
</feature>
<organism evidence="12 13">
    <name type="scientific">[Roseibacterium] beibuensis</name>
    <dbReference type="NCBI Taxonomy" id="1193142"/>
    <lineage>
        <taxon>Bacteria</taxon>
        <taxon>Pseudomonadati</taxon>
        <taxon>Pseudomonadota</taxon>
        <taxon>Alphaproteobacteria</taxon>
        <taxon>Rhodobacterales</taxon>
        <taxon>Roseobacteraceae</taxon>
        <taxon>Roseicyclus</taxon>
    </lineage>
</organism>
<comment type="similarity">
    <text evidence="9 10 11">Belongs to the MurJ/MviN family.</text>
</comment>
<comment type="function">
    <text evidence="8 10 11">Involved in peptidoglycan biosynthesis. Transports lipid-linked peptidoglycan precursors from the inner to the outer leaflet of the cytoplasmic membrane.</text>
</comment>
<feature type="transmembrane region" description="Helical" evidence="10">
    <location>
        <begin position="472"/>
        <end position="495"/>
    </location>
</feature>
<keyword evidence="13" id="KW-1185">Reference proteome</keyword>
<keyword evidence="4 10" id="KW-0133">Cell shape</keyword>
<comment type="pathway">
    <text evidence="10">Cell wall biogenesis; peptidoglycan biosynthesis.</text>
</comment>
<feature type="transmembrane region" description="Helical" evidence="10">
    <location>
        <begin position="371"/>
        <end position="389"/>
    </location>
</feature>
<dbReference type="PANTHER" id="PTHR47019:SF1">
    <property type="entry name" value="LIPID II FLIPPASE MURJ"/>
    <property type="match status" value="1"/>
</dbReference>
<dbReference type="RefSeq" id="WP_259547260.1">
    <property type="nucleotide sequence ID" value="NZ_BAABHW010000001.1"/>
</dbReference>
<dbReference type="InterPro" id="IPR004268">
    <property type="entry name" value="MurJ"/>
</dbReference>
<evidence type="ECO:0000256" key="6">
    <source>
        <dbReference type="ARBA" id="ARBA00022989"/>
    </source>
</evidence>
<dbReference type="NCBIfam" id="TIGR01695">
    <property type="entry name" value="murJ_mviN"/>
    <property type="match status" value="1"/>
</dbReference>
<dbReference type="InterPro" id="IPR051050">
    <property type="entry name" value="Lipid_II_flippase_MurJ/MviN"/>
</dbReference>
<keyword evidence="5 10" id="KW-0573">Peptidoglycan synthesis</keyword>
<dbReference type="PRINTS" id="PR01806">
    <property type="entry name" value="VIRFACTRMVIN"/>
</dbReference>
<keyword evidence="7 10" id="KW-0472">Membrane</keyword>
<keyword evidence="3 10" id="KW-0812">Transmembrane</keyword>
<evidence type="ECO:0000256" key="4">
    <source>
        <dbReference type="ARBA" id="ARBA00022960"/>
    </source>
</evidence>
<dbReference type="Proteomes" id="UP001499910">
    <property type="component" value="Unassembled WGS sequence"/>
</dbReference>
<dbReference type="Pfam" id="PF03023">
    <property type="entry name" value="MurJ"/>
    <property type="match status" value="1"/>
</dbReference>
<feature type="transmembrane region" description="Helical" evidence="10">
    <location>
        <begin position="294"/>
        <end position="315"/>
    </location>
</feature>
<protein>
    <recommendedName>
        <fullName evidence="10">Probable lipid II flippase MurJ</fullName>
    </recommendedName>
</protein>
<evidence type="ECO:0000256" key="5">
    <source>
        <dbReference type="ARBA" id="ARBA00022984"/>
    </source>
</evidence>
<feature type="transmembrane region" description="Helical" evidence="10">
    <location>
        <begin position="33"/>
        <end position="54"/>
    </location>
</feature>
<evidence type="ECO:0000256" key="1">
    <source>
        <dbReference type="ARBA" id="ARBA00004651"/>
    </source>
</evidence>
<keyword evidence="6 10" id="KW-1133">Transmembrane helix</keyword>
<accession>A0ABP9KVA1</accession>
<feature type="transmembrane region" description="Helical" evidence="10">
    <location>
        <begin position="134"/>
        <end position="154"/>
    </location>
</feature>